<keyword evidence="2" id="KW-0812">Transmembrane</keyword>
<comment type="caution">
    <text evidence="5">The sequence shown here is derived from an EMBL/GenBank/DDBJ whole genome shotgun (WGS) entry which is preliminary data.</text>
</comment>
<evidence type="ECO:0000256" key="2">
    <source>
        <dbReference type="SAM" id="Phobius"/>
    </source>
</evidence>
<reference evidence="5 6" key="1">
    <citation type="submission" date="2019-02" db="EMBL/GenBank/DDBJ databases">
        <title>Deep-cultivation of Planctomycetes and their phenomic and genomic characterization uncovers novel biology.</title>
        <authorList>
            <person name="Wiegand S."/>
            <person name="Jogler M."/>
            <person name="Boedeker C."/>
            <person name="Pinto D."/>
            <person name="Vollmers J."/>
            <person name="Rivas-Marin E."/>
            <person name="Kohn T."/>
            <person name="Peeters S.H."/>
            <person name="Heuer A."/>
            <person name="Rast P."/>
            <person name="Oberbeckmann S."/>
            <person name="Bunk B."/>
            <person name="Jeske O."/>
            <person name="Meyerdierks A."/>
            <person name="Storesund J.E."/>
            <person name="Kallscheuer N."/>
            <person name="Luecker S."/>
            <person name="Lage O.M."/>
            <person name="Pohl T."/>
            <person name="Merkel B.J."/>
            <person name="Hornburger P."/>
            <person name="Mueller R.-W."/>
            <person name="Bruemmer F."/>
            <person name="Labrenz M."/>
            <person name="Spormann A.M."/>
            <person name="Op Den Camp H."/>
            <person name="Overmann J."/>
            <person name="Amann R."/>
            <person name="Jetten M.S.M."/>
            <person name="Mascher T."/>
            <person name="Medema M.H."/>
            <person name="Devos D.P."/>
            <person name="Kaster A.-K."/>
            <person name="Ovreas L."/>
            <person name="Rohde M."/>
            <person name="Galperin M.Y."/>
            <person name="Jogler C."/>
        </authorList>
    </citation>
    <scope>NUCLEOTIDE SEQUENCE [LARGE SCALE GENOMIC DNA]</scope>
    <source>
        <strain evidence="5 6">KOR34</strain>
    </source>
</reference>
<sequence length="332" mass="35907">MSILLRIRRGLSALGVLLLVSVVSYRMLTGKSWLDSVYFFVITASTVGYSEESSATAPVQLLTIAIIATSSVVVAYTIGLIIQSMVEGQINLALGVMRMTREIQQMSGHTVICGYGRIGQTLAEELSLRKSEFVVVERDQDAAREAADAGYLVVAADATDEETLVEAGVPRAKTLIVALHGDAENVFLTLTARNLSPDLRIIARGELPSTEKKLRQAGANEVVLPAVIGARRMAAMVTRPYAAEMMDHFSNHERIDAGLEELTLPEGNGLVGQTVREVAARQRHNLLVVGIRRADGLMVFNPDPDSPLESSDTLIVLGNVQDIRTFQATHGL</sequence>
<evidence type="ECO:0000259" key="4">
    <source>
        <dbReference type="PROSITE" id="PS51202"/>
    </source>
</evidence>
<dbReference type="Pfam" id="PF07885">
    <property type="entry name" value="Ion_trans_2"/>
    <property type="match status" value="1"/>
</dbReference>
<dbReference type="Gene3D" id="3.40.50.720">
    <property type="entry name" value="NAD(P)-binding Rossmann-like Domain"/>
    <property type="match status" value="1"/>
</dbReference>
<dbReference type="InterPro" id="IPR013099">
    <property type="entry name" value="K_chnl_dom"/>
</dbReference>
<evidence type="ECO:0000313" key="6">
    <source>
        <dbReference type="Proteomes" id="UP000316714"/>
    </source>
</evidence>
<dbReference type="InterPro" id="IPR036291">
    <property type="entry name" value="NAD(P)-bd_dom_sf"/>
</dbReference>
<evidence type="ECO:0000313" key="5">
    <source>
        <dbReference type="EMBL" id="TWT37564.1"/>
    </source>
</evidence>
<feature type="domain" description="RCK C-terminal" evidence="4">
    <location>
        <begin position="247"/>
        <end position="332"/>
    </location>
</feature>
<dbReference type="InterPro" id="IPR036721">
    <property type="entry name" value="RCK_C_sf"/>
</dbReference>
<dbReference type="Pfam" id="PF02254">
    <property type="entry name" value="TrkA_N"/>
    <property type="match status" value="1"/>
</dbReference>
<organism evidence="5 6">
    <name type="scientific">Posidoniimonas corsicana</name>
    <dbReference type="NCBI Taxonomy" id="1938618"/>
    <lineage>
        <taxon>Bacteria</taxon>
        <taxon>Pseudomonadati</taxon>
        <taxon>Planctomycetota</taxon>
        <taxon>Planctomycetia</taxon>
        <taxon>Pirellulales</taxon>
        <taxon>Lacipirellulaceae</taxon>
        <taxon>Posidoniimonas</taxon>
    </lineage>
</organism>
<dbReference type="PROSITE" id="PS51201">
    <property type="entry name" value="RCK_N"/>
    <property type="match status" value="1"/>
</dbReference>
<name>A0A5C5VFZ6_9BACT</name>
<dbReference type="PANTHER" id="PTHR43833:SF9">
    <property type="entry name" value="POTASSIUM CHANNEL PROTEIN YUGO-RELATED"/>
    <property type="match status" value="1"/>
</dbReference>
<dbReference type="InterPro" id="IPR050721">
    <property type="entry name" value="Trk_Ktr_HKT_K-transport"/>
</dbReference>
<proteinExistence type="predicted"/>
<dbReference type="InterPro" id="IPR003148">
    <property type="entry name" value="RCK_N"/>
</dbReference>
<dbReference type="GO" id="GO:0008324">
    <property type="term" value="F:monoatomic cation transmembrane transporter activity"/>
    <property type="evidence" value="ECO:0007669"/>
    <property type="project" value="InterPro"/>
</dbReference>
<keyword evidence="5" id="KW-0406">Ion transport</keyword>
<feature type="domain" description="RCK N-terminal" evidence="3">
    <location>
        <begin position="107"/>
        <end position="224"/>
    </location>
</feature>
<evidence type="ECO:0000256" key="1">
    <source>
        <dbReference type="ARBA" id="ARBA00004651"/>
    </source>
</evidence>
<evidence type="ECO:0000259" key="3">
    <source>
        <dbReference type="PROSITE" id="PS51201"/>
    </source>
</evidence>
<dbReference type="Gene3D" id="3.30.70.1450">
    <property type="entry name" value="Regulator of K+ conductance, C-terminal domain"/>
    <property type="match status" value="1"/>
</dbReference>
<keyword evidence="5" id="KW-0407">Ion channel</keyword>
<accession>A0A5C5VFZ6</accession>
<dbReference type="GO" id="GO:0006813">
    <property type="term" value="P:potassium ion transport"/>
    <property type="evidence" value="ECO:0007669"/>
    <property type="project" value="InterPro"/>
</dbReference>
<dbReference type="PROSITE" id="PS51202">
    <property type="entry name" value="RCK_C"/>
    <property type="match status" value="1"/>
</dbReference>
<dbReference type="SUPFAM" id="SSF116726">
    <property type="entry name" value="TrkA C-terminal domain-like"/>
    <property type="match status" value="1"/>
</dbReference>
<dbReference type="Proteomes" id="UP000316714">
    <property type="component" value="Unassembled WGS sequence"/>
</dbReference>
<gene>
    <name evidence="5" type="primary">kch_3</name>
    <name evidence="5" type="ORF">KOR34_25170</name>
</gene>
<keyword evidence="5" id="KW-0813">Transport</keyword>
<dbReference type="OrthoDB" id="9785285at2"/>
<keyword evidence="2" id="KW-0472">Membrane</keyword>
<protein>
    <submittedName>
        <fullName evidence="5">Voltage-gated potassium channel Kch</fullName>
    </submittedName>
</protein>
<dbReference type="InterPro" id="IPR006037">
    <property type="entry name" value="RCK_C"/>
</dbReference>
<dbReference type="Gene3D" id="1.10.287.70">
    <property type="match status" value="1"/>
</dbReference>
<dbReference type="Pfam" id="PF02080">
    <property type="entry name" value="TrkA_C"/>
    <property type="match status" value="1"/>
</dbReference>
<feature type="transmembrane region" description="Helical" evidence="2">
    <location>
        <begin position="59"/>
        <end position="82"/>
    </location>
</feature>
<keyword evidence="6" id="KW-1185">Reference proteome</keyword>
<dbReference type="SUPFAM" id="SSF81324">
    <property type="entry name" value="Voltage-gated potassium channels"/>
    <property type="match status" value="1"/>
</dbReference>
<keyword evidence="2" id="KW-1133">Transmembrane helix</keyword>
<dbReference type="GO" id="GO:0005886">
    <property type="term" value="C:plasma membrane"/>
    <property type="evidence" value="ECO:0007669"/>
    <property type="project" value="UniProtKB-SubCell"/>
</dbReference>
<dbReference type="EMBL" id="SIHJ01000001">
    <property type="protein sequence ID" value="TWT37564.1"/>
    <property type="molecule type" value="Genomic_DNA"/>
</dbReference>
<dbReference type="AlphaFoldDB" id="A0A5C5VFZ6"/>
<dbReference type="SUPFAM" id="SSF51735">
    <property type="entry name" value="NAD(P)-binding Rossmann-fold domains"/>
    <property type="match status" value="1"/>
</dbReference>
<dbReference type="PANTHER" id="PTHR43833">
    <property type="entry name" value="POTASSIUM CHANNEL PROTEIN 2-RELATED-RELATED"/>
    <property type="match status" value="1"/>
</dbReference>
<comment type="subcellular location">
    <subcellularLocation>
        <location evidence="1">Cell membrane</location>
        <topology evidence="1">Multi-pass membrane protein</topology>
    </subcellularLocation>
</comment>
<dbReference type="RefSeq" id="WP_146564894.1">
    <property type="nucleotide sequence ID" value="NZ_SIHJ01000001.1"/>
</dbReference>